<dbReference type="InterPro" id="IPR014464">
    <property type="entry name" value="CvfB_fam"/>
</dbReference>
<dbReference type="Pfam" id="PF13509">
    <property type="entry name" value="S1_2"/>
    <property type="match status" value="1"/>
</dbReference>
<evidence type="ECO:0000259" key="3">
    <source>
        <dbReference type="Pfam" id="PF17783"/>
    </source>
</evidence>
<dbReference type="RefSeq" id="WP_315947544.1">
    <property type="nucleotide sequence ID" value="NZ_JAWCUA010000010.1"/>
</dbReference>
<dbReference type="InterPro" id="IPR039566">
    <property type="entry name" value="CvfB_S1_st"/>
</dbReference>
<name>A0ABU3R341_9GAMM</name>
<dbReference type="InterPro" id="IPR040764">
    <property type="entry name" value="CvfB_WH"/>
</dbReference>
<dbReference type="PIRSF" id="PIRSF012524">
    <property type="entry name" value="YitL_S1"/>
    <property type="match status" value="1"/>
</dbReference>
<comment type="similarity">
    <text evidence="1">Belongs to the CvfB family.</text>
</comment>
<proteinExistence type="inferred from homology"/>
<keyword evidence="5" id="KW-1185">Reference proteome</keyword>
<evidence type="ECO:0000259" key="2">
    <source>
        <dbReference type="Pfam" id="PF13509"/>
    </source>
</evidence>
<evidence type="ECO:0000256" key="1">
    <source>
        <dbReference type="PIRNR" id="PIRNR012524"/>
    </source>
</evidence>
<accession>A0ABU3R341</accession>
<dbReference type="PANTHER" id="PTHR37296">
    <property type="entry name" value="CONSERVED VIRULENCE FACTOR B"/>
    <property type="match status" value="1"/>
</dbReference>
<protein>
    <submittedName>
        <fullName evidence="4">S1-like domain-containing RNA-binding protein</fullName>
    </submittedName>
</protein>
<feature type="domain" description="Conserved virulence factor B first S1" evidence="2">
    <location>
        <begin position="4"/>
        <end position="64"/>
    </location>
</feature>
<evidence type="ECO:0000313" key="5">
    <source>
        <dbReference type="Proteomes" id="UP001257914"/>
    </source>
</evidence>
<comment type="caution">
    <text evidence="4">The sequence shown here is derived from an EMBL/GenBank/DDBJ whole genome shotgun (WGS) entry which is preliminary data.</text>
</comment>
<dbReference type="EMBL" id="JAWCUA010000010">
    <property type="protein sequence ID" value="MDU0113954.1"/>
    <property type="molecule type" value="Genomic_DNA"/>
</dbReference>
<dbReference type="Gene3D" id="2.40.50.140">
    <property type="entry name" value="Nucleic acid-binding proteins"/>
    <property type="match status" value="1"/>
</dbReference>
<feature type="domain" description="Conserved virulence factor B-like winged helix" evidence="3">
    <location>
        <begin position="220"/>
        <end position="275"/>
    </location>
</feature>
<dbReference type="Pfam" id="PF17783">
    <property type="entry name" value="WHD_CvfB"/>
    <property type="match status" value="1"/>
</dbReference>
<organism evidence="4 5">
    <name type="scientific">Psychrosphaera aquimarina</name>
    <dbReference type="NCBI Taxonomy" id="2044854"/>
    <lineage>
        <taxon>Bacteria</taxon>
        <taxon>Pseudomonadati</taxon>
        <taxon>Pseudomonadota</taxon>
        <taxon>Gammaproteobacteria</taxon>
        <taxon>Alteromonadales</taxon>
        <taxon>Pseudoalteromonadaceae</taxon>
        <taxon>Psychrosphaera</taxon>
    </lineage>
</organism>
<dbReference type="InterPro" id="IPR012340">
    <property type="entry name" value="NA-bd_OB-fold"/>
</dbReference>
<gene>
    <name evidence="4" type="ORF">RT723_13280</name>
</gene>
<dbReference type="InterPro" id="IPR036388">
    <property type="entry name" value="WH-like_DNA-bd_sf"/>
</dbReference>
<sequence>MSQIGQSCNLDVIKAVDFGFYLDGGELGEILLPRKHARAELKVGDNINVFLYLDSDDRPIATTQRPKAKVGQFAYLKVKEVGRFGAFMDWGLDKDLLVPYGEQHKPLEEGLFYLVRVYIDDMDQRITGSTKVDRFLVEDGTDQFEPNQAVELIIANTTDLGFKAIINHTHWGVLFSDEVHQRLSFGQDKKGYIKRVRHDGKIDLTLHGGQKTRDKFAKIIIEFLEKENGFAAVHDKSDPALISQLFGMSKAAFKRAIGGLYKDGTISISKSGIRLIENEDK</sequence>
<reference evidence="4 5" key="1">
    <citation type="submission" date="2023-10" db="EMBL/GenBank/DDBJ databases">
        <title>Psychrosphaera aquimaarina strain SW33 isolated from seawater.</title>
        <authorList>
            <person name="Bayburt H."/>
            <person name="Kim J.M."/>
            <person name="Choi B.J."/>
            <person name="Jeon C.O."/>
        </authorList>
    </citation>
    <scope>NUCLEOTIDE SEQUENCE [LARGE SCALE GENOMIC DNA]</scope>
    <source>
        <strain evidence="4 5">KCTC 52743</strain>
    </source>
</reference>
<evidence type="ECO:0000313" key="4">
    <source>
        <dbReference type="EMBL" id="MDU0113954.1"/>
    </source>
</evidence>
<dbReference type="Proteomes" id="UP001257914">
    <property type="component" value="Unassembled WGS sequence"/>
</dbReference>
<dbReference type="Gene3D" id="1.10.10.10">
    <property type="entry name" value="Winged helix-like DNA-binding domain superfamily/Winged helix DNA-binding domain"/>
    <property type="match status" value="1"/>
</dbReference>
<dbReference type="PANTHER" id="PTHR37296:SF1">
    <property type="entry name" value="CONSERVED VIRULENCE FACTOR B"/>
    <property type="match status" value="1"/>
</dbReference>